<protein>
    <submittedName>
        <fullName evidence="1">Uncharacterized protein</fullName>
    </submittedName>
</protein>
<dbReference type="EMBL" id="CP090033">
    <property type="protein sequence ID" value="UPK94110.1"/>
    <property type="molecule type" value="Genomic_DNA"/>
</dbReference>
<sequence length="145" mass="15743">MRFDMAAIIASLALTTAADRMEVFTKCGGGTCDSRQGVFYTDFGSYQVNANKGCRKTSVPGMTEFCVDWDKRRAHFKFSHQATKRCLTQDSESAYGCESSCWKTTWREIACNWLVAPPGEEEGGELATASETAAVPVASADANGN</sequence>
<evidence type="ECO:0000313" key="2">
    <source>
        <dbReference type="Proteomes" id="UP000830768"/>
    </source>
</evidence>
<gene>
    <name evidence="1" type="ORF">LCI18_005045</name>
</gene>
<accession>A0ACD3YYS0</accession>
<dbReference type="Proteomes" id="UP000830768">
    <property type="component" value="Chromosome 4"/>
</dbReference>
<proteinExistence type="predicted"/>
<evidence type="ECO:0000313" key="1">
    <source>
        <dbReference type="EMBL" id="UPK94110.1"/>
    </source>
</evidence>
<organism evidence="1 2">
    <name type="scientific">Fusarium solani subsp. cucurbitae</name>
    <name type="common">Neocosmosporum cucurbitae</name>
    <dbReference type="NCBI Taxonomy" id="2747967"/>
    <lineage>
        <taxon>Eukaryota</taxon>
        <taxon>Fungi</taxon>
        <taxon>Dikarya</taxon>
        <taxon>Ascomycota</taxon>
        <taxon>Pezizomycotina</taxon>
        <taxon>Sordariomycetes</taxon>
        <taxon>Hypocreomycetidae</taxon>
        <taxon>Hypocreales</taxon>
        <taxon>Nectriaceae</taxon>
        <taxon>Fusarium</taxon>
        <taxon>Fusarium solani species complex</taxon>
    </lineage>
</organism>
<keyword evidence="2" id="KW-1185">Reference proteome</keyword>
<reference evidence="1" key="1">
    <citation type="submission" date="2021-11" db="EMBL/GenBank/DDBJ databases">
        <title>Fusarium solani-melongenae Genome sequencing and assembly.</title>
        <authorList>
            <person name="Xie S."/>
            <person name="Huang L."/>
            <person name="Zhang X."/>
        </authorList>
    </citation>
    <scope>NUCLEOTIDE SEQUENCE</scope>
    <source>
        <strain evidence="1">CRI 24-3</strain>
    </source>
</reference>
<name>A0ACD3YYS0_FUSSC</name>